<proteinExistence type="predicted"/>
<reference evidence="2 3" key="1">
    <citation type="journal article" date="2012" name="J. Bacteriol.">
        <title>Genome sequence of the pathogenic Herbaspirillum seropedicae strain Os34, isolated from rice roots.</title>
        <authorList>
            <person name="Ye W."/>
            <person name="Ye S."/>
            <person name="Liu J."/>
            <person name="Chang S."/>
            <person name="Chen M."/>
            <person name="Zhu B."/>
            <person name="Guo L."/>
            <person name="An Q."/>
        </authorList>
    </citation>
    <scope>NUCLEOTIDE SEQUENCE [LARGE SCALE GENOMIC DNA]</scope>
    <source>
        <strain evidence="2 3">Os34</strain>
    </source>
</reference>
<evidence type="ECO:0000313" key="3">
    <source>
        <dbReference type="Proteomes" id="UP000501648"/>
    </source>
</evidence>
<protein>
    <submittedName>
        <fullName evidence="2">Uncharacterized protein</fullName>
    </submittedName>
</protein>
<dbReference type="InterPro" id="IPR048130">
    <property type="entry name" value="T6SS_ExIF-like"/>
</dbReference>
<dbReference type="RefSeq" id="WP_034311735.1">
    <property type="nucleotide sequence ID" value="NZ_CP008956.1"/>
</dbReference>
<evidence type="ECO:0000313" key="2">
    <source>
        <dbReference type="EMBL" id="QJQ02221.1"/>
    </source>
</evidence>
<keyword evidence="1" id="KW-0812">Transmembrane</keyword>
<keyword evidence="1" id="KW-0472">Membrane</keyword>
<evidence type="ECO:0000256" key="1">
    <source>
        <dbReference type="SAM" id="Phobius"/>
    </source>
</evidence>
<sequence>MSTFLKQPENNSLEKISGRVTNYKKRRDTASFVFTESDQTAMGVVAVGAALSDLSDVAATLSTHASSMEEEADYVEFDLDGRRVSGWLWRSPLNDGDSVNAAVERHGDHYELFGIVKKEERIIALYPHCSRGSSSHVKNAVKWMLIFEVISFIALSLISIDFDTGELWLWSMLASNSTVRWIYAVFFLAISLIAFWMILKWMPFVRLAEKVFRALELGQPAHIDLVKSSKKLAREEDAPECGILYFRY</sequence>
<dbReference type="NCBIfam" id="NF041560">
    <property type="entry name" value="T6SS_Burk_ExIF"/>
    <property type="match status" value="1"/>
</dbReference>
<name>A0A6M3ZV47_9BURK</name>
<accession>A0A6M3ZV47</accession>
<dbReference type="EMBL" id="CP008956">
    <property type="protein sequence ID" value="QJQ02221.1"/>
    <property type="molecule type" value="Genomic_DNA"/>
</dbReference>
<feature type="transmembrane region" description="Helical" evidence="1">
    <location>
        <begin position="140"/>
        <end position="160"/>
    </location>
</feature>
<organism evidence="2 3">
    <name type="scientific">Herbaspirillum rubrisubalbicans Os34</name>
    <dbReference type="NCBI Taxonomy" id="1235827"/>
    <lineage>
        <taxon>Bacteria</taxon>
        <taxon>Pseudomonadati</taxon>
        <taxon>Pseudomonadota</taxon>
        <taxon>Betaproteobacteria</taxon>
        <taxon>Burkholderiales</taxon>
        <taxon>Oxalobacteraceae</taxon>
        <taxon>Herbaspirillum</taxon>
    </lineage>
</organism>
<keyword evidence="1" id="KW-1133">Transmembrane helix</keyword>
<feature type="transmembrane region" description="Helical" evidence="1">
    <location>
        <begin position="180"/>
        <end position="199"/>
    </location>
</feature>
<gene>
    <name evidence="2" type="ORF">C798_18870</name>
</gene>
<dbReference type="AlphaFoldDB" id="A0A6M3ZV47"/>
<dbReference type="Proteomes" id="UP000501648">
    <property type="component" value="Chromosome"/>
</dbReference>